<dbReference type="Proteomes" id="UP000095541">
    <property type="component" value="Unassembled WGS sequence"/>
</dbReference>
<evidence type="ECO:0000313" key="5">
    <source>
        <dbReference type="EMBL" id="CUQ33489.1"/>
    </source>
</evidence>
<reference evidence="5 6" key="1">
    <citation type="submission" date="2015-09" db="EMBL/GenBank/DDBJ databases">
        <authorList>
            <consortium name="Pathogen Informatics"/>
        </authorList>
    </citation>
    <scope>NUCLEOTIDE SEQUENCE [LARGE SCALE GENOMIC DNA]</scope>
    <source>
        <strain evidence="5 6">2789STDY5834945</strain>
    </source>
</reference>
<evidence type="ECO:0000256" key="2">
    <source>
        <dbReference type="ARBA" id="ARBA00023125"/>
    </source>
</evidence>
<evidence type="ECO:0000256" key="3">
    <source>
        <dbReference type="ARBA" id="ARBA00023172"/>
    </source>
</evidence>
<organism evidence="5 6">
    <name type="scientific">Bacteroides thetaiotaomicron</name>
    <dbReference type="NCBI Taxonomy" id="818"/>
    <lineage>
        <taxon>Bacteria</taxon>
        <taxon>Pseudomonadati</taxon>
        <taxon>Bacteroidota</taxon>
        <taxon>Bacteroidia</taxon>
        <taxon>Bacteroidales</taxon>
        <taxon>Bacteroidaceae</taxon>
        <taxon>Bacteroides</taxon>
    </lineage>
</organism>
<dbReference type="SUPFAM" id="SSF56349">
    <property type="entry name" value="DNA breaking-rejoining enzymes"/>
    <property type="match status" value="1"/>
</dbReference>
<gene>
    <name evidence="5" type="ORF">ERS852557_03671</name>
</gene>
<dbReference type="RefSeq" id="WP_021964117.1">
    <property type="nucleotide sequence ID" value="NZ_CZBI01000005.1"/>
</dbReference>
<accession>A0A174VR46</accession>
<dbReference type="GO" id="GO:0015074">
    <property type="term" value="P:DNA integration"/>
    <property type="evidence" value="ECO:0007669"/>
    <property type="project" value="InterPro"/>
</dbReference>
<dbReference type="PROSITE" id="PS51898">
    <property type="entry name" value="TYR_RECOMBINASE"/>
    <property type="match status" value="1"/>
</dbReference>
<dbReference type="EMBL" id="CZBI01000005">
    <property type="protein sequence ID" value="CUQ33489.1"/>
    <property type="molecule type" value="Genomic_DNA"/>
</dbReference>
<evidence type="ECO:0000256" key="1">
    <source>
        <dbReference type="ARBA" id="ARBA00008857"/>
    </source>
</evidence>
<dbReference type="GO" id="GO:0003677">
    <property type="term" value="F:DNA binding"/>
    <property type="evidence" value="ECO:0007669"/>
    <property type="project" value="UniProtKB-KW"/>
</dbReference>
<dbReference type="InterPro" id="IPR013762">
    <property type="entry name" value="Integrase-like_cat_sf"/>
</dbReference>
<dbReference type="Pfam" id="PF00589">
    <property type="entry name" value="Phage_integrase"/>
    <property type="match status" value="1"/>
</dbReference>
<sequence length="411" mass="47740">MSRATFKILFYLKRNAPKKNGLIPVMCRITVNGKIAQFSCRLDVEEKMWSVETGRLTGRSNVALEGNRMLDKIRVGVNKAYQDVFDRDTYVTAEKVRNEYLGMGMNHKTLLAVFRQHNEDYAKLVGKMKSQRSYWKYCVVYKHLSEFIRTRYKVEDITLKELAPAFITDFELFLRVEKGHCTNTVWSYMMPFRSIIFTAINNGWLQRDPFYAYHITKEETKRGYLTKEEITQMINGTFKRKNYGLIRDLFIFCCFTGLSWRDMANLTEENLQVSFDGHLWIKTSRQKTGVETNIRLLDVAKHIIDKYKGASKDGKLLPVPCYNICKYGIKQVAKQCGINKNVTWHQSRHSYATTICLSNGVPIETLSKLMGHTSIRSTQIYAKITAEKMSQDMELLSQKLAPMEKFICQAI</sequence>
<feature type="domain" description="Tyr recombinase" evidence="4">
    <location>
        <begin position="220"/>
        <end position="394"/>
    </location>
</feature>
<dbReference type="InterPro" id="IPR002104">
    <property type="entry name" value="Integrase_catalytic"/>
</dbReference>
<name>A0A174VR46_BACT4</name>
<protein>
    <submittedName>
        <fullName evidence="5">Putative bacteriophage integrase</fullName>
    </submittedName>
</protein>
<keyword evidence="2" id="KW-0238">DNA-binding</keyword>
<keyword evidence="3" id="KW-0233">DNA recombination</keyword>
<proteinExistence type="inferred from homology"/>
<dbReference type="InterPro" id="IPR010998">
    <property type="entry name" value="Integrase_recombinase_N"/>
</dbReference>
<dbReference type="Pfam" id="PF17293">
    <property type="entry name" value="Arm-DNA-bind_5"/>
    <property type="match status" value="1"/>
</dbReference>
<dbReference type="PANTHER" id="PTHR30349:SF64">
    <property type="entry name" value="PROPHAGE INTEGRASE INTD-RELATED"/>
    <property type="match status" value="1"/>
</dbReference>
<dbReference type="AlphaFoldDB" id="A0A174VR46"/>
<dbReference type="InterPro" id="IPR025269">
    <property type="entry name" value="SAM-like_dom"/>
</dbReference>
<dbReference type="InterPro" id="IPR050090">
    <property type="entry name" value="Tyrosine_recombinase_XerCD"/>
</dbReference>
<dbReference type="Gene3D" id="1.10.150.130">
    <property type="match status" value="1"/>
</dbReference>
<dbReference type="Gene3D" id="1.10.443.10">
    <property type="entry name" value="Intergrase catalytic core"/>
    <property type="match status" value="1"/>
</dbReference>
<comment type="similarity">
    <text evidence="1">Belongs to the 'phage' integrase family.</text>
</comment>
<dbReference type="PANTHER" id="PTHR30349">
    <property type="entry name" value="PHAGE INTEGRASE-RELATED"/>
    <property type="match status" value="1"/>
</dbReference>
<evidence type="ECO:0000313" key="6">
    <source>
        <dbReference type="Proteomes" id="UP000095541"/>
    </source>
</evidence>
<dbReference type="CDD" id="cd01185">
    <property type="entry name" value="INTN1_C_like"/>
    <property type="match status" value="1"/>
</dbReference>
<dbReference type="InterPro" id="IPR035386">
    <property type="entry name" value="Arm-DNA-bind_5"/>
</dbReference>
<evidence type="ECO:0000259" key="4">
    <source>
        <dbReference type="PROSITE" id="PS51898"/>
    </source>
</evidence>
<dbReference type="GO" id="GO:0006310">
    <property type="term" value="P:DNA recombination"/>
    <property type="evidence" value="ECO:0007669"/>
    <property type="project" value="UniProtKB-KW"/>
</dbReference>
<dbReference type="Pfam" id="PF13102">
    <property type="entry name" value="Phage_int_SAM_5"/>
    <property type="match status" value="1"/>
</dbReference>
<dbReference type="InterPro" id="IPR011010">
    <property type="entry name" value="DNA_brk_join_enz"/>
</dbReference>